<dbReference type="InterPro" id="IPR013746">
    <property type="entry name" value="HMG_CoA_synt_C_dom"/>
</dbReference>
<keyword evidence="5 11" id="KW-0752">Steroid biosynthesis</keyword>
<dbReference type="PANTHER" id="PTHR43323:SF2">
    <property type="entry name" value="HYDROXYMETHYLGLUTARYL-COA SYNTHASE"/>
    <property type="match status" value="1"/>
</dbReference>
<comment type="pathway">
    <text evidence="1 11">Metabolic intermediate biosynthesis; (R)-mevalonate biosynthesis; (R)-mevalonate from acetyl-CoA: step 2/3.</text>
</comment>
<sequence length="551" mass="61163">MSSSRNDRDAIECVVGGERFSKGGPLPQAAGVVQPKTDIGIISIAAYFPKTYVSQEDLEKFDQVDSGKYTKGLMQDKMGFCTDLEDINSIALTVTKRLIDQSGVSMNDIGYLEVGTETILDKSKSVKTVLMDLFESSGNTDIEAVDTTNACYGGTAALFHALDHCSSSNWDGRLAIVVAADIAVYDKGNARPTGGCGAIAMLIGPNAPLVFDPVRASYMKNIYDFYKPDPASEYPLVDGKLSLQAYITAVDKCYQAYRAKYLKKYPNKEGFSMLDEFDGILMHSPYCKLVRKAFARLLFNEFNVLAKSSSDDRLRQMERYKGFFEQVPEEYLSGSYDQWMKPIDKSSLEKVAIQLSEQLYQEKTADSLFLSNQVGNMYTASLYSCLVAYLTSKPIEELINKPVLFFSYGSGMAASMFSARVTQDTQAIRKLLVGIQDVRAKLNERLKVTPEEFTAHLEHRKKTFSLPNRSPTGQPIEASGSADVGQVTVEAYLYPGTYYLTSVDGMFRRKYSRFESVLIENNNNDANCVLSKKSSQIGVVKQQEHAAEQSV</sequence>
<feature type="binding site" evidence="10">
    <location>
        <position position="189"/>
    </location>
    <ligand>
        <name>CoA</name>
        <dbReference type="ChEBI" id="CHEBI:57287"/>
    </ligand>
</feature>
<feature type="active site" description="Acyl-thioester intermediate" evidence="9">
    <location>
        <position position="151"/>
    </location>
</feature>
<dbReference type="PANTHER" id="PTHR43323">
    <property type="entry name" value="3-HYDROXY-3-METHYLGLUTARYL COENZYME A SYNTHASE"/>
    <property type="match status" value="1"/>
</dbReference>
<organism evidence="14">
    <name type="scientific">Aceria tosichella</name>
    <name type="common">wheat curl mite</name>
    <dbReference type="NCBI Taxonomy" id="561515"/>
    <lineage>
        <taxon>Eukaryota</taxon>
        <taxon>Metazoa</taxon>
        <taxon>Ecdysozoa</taxon>
        <taxon>Arthropoda</taxon>
        <taxon>Chelicerata</taxon>
        <taxon>Arachnida</taxon>
        <taxon>Acari</taxon>
        <taxon>Acariformes</taxon>
        <taxon>Trombidiformes</taxon>
        <taxon>Prostigmata</taxon>
        <taxon>Eupodina</taxon>
        <taxon>Eriophyoidea</taxon>
        <taxon>Eriophyidae</taxon>
        <taxon>Eriophyinae</taxon>
        <taxon>Aceriini</taxon>
        <taxon>Aceria</taxon>
    </lineage>
</organism>
<evidence type="ECO:0000256" key="1">
    <source>
        <dbReference type="ARBA" id="ARBA00005218"/>
    </source>
</evidence>
<evidence type="ECO:0000256" key="4">
    <source>
        <dbReference type="ARBA" id="ARBA00022679"/>
    </source>
</evidence>
<evidence type="ECO:0000259" key="13">
    <source>
        <dbReference type="Pfam" id="PF08540"/>
    </source>
</evidence>
<gene>
    <name evidence="14" type="primary">Hmgcs2</name>
    <name evidence="14" type="ORF">g.8420</name>
</gene>
<dbReference type="InterPro" id="IPR013528">
    <property type="entry name" value="HMG_CoA_synth_N"/>
</dbReference>
<dbReference type="Pfam" id="PF08540">
    <property type="entry name" value="HMG_CoA_synt_C"/>
    <property type="match status" value="1"/>
</dbReference>
<evidence type="ECO:0000256" key="2">
    <source>
        <dbReference type="ARBA" id="ARBA00007061"/>
    </source>
</evidence>
<dbReference type="EMBL" id="GGYP01003447">
    <property type="protein sequence ID" value="MDE48218.1"/>
    <property type="molecule type" value="Transcribed_RNA"/>
</dbReference>
<feature type="binding site" evidence="10">
    <location>
        <position position="242"/>
    </location>
    <ligand>
        <name>CoA</name>
        <dbReference type="ChEBI" id="CHEBI:57287"/>
    </ligand>
</feature>
<proteinExistence type="inferred from homology"/>
<dbReference type="FunFam" id="3.40.47.10:FF:000008">
    <property type="entry name" value="3-hydroxy-3-methylglutaryl coenzyme A synthase"/>
    <property type="match status" value="1"/>
</dbReference>
<evidence type="ECO:0000256" key="5">
    <source>
        <dbReference type="ARBA" id="ARBA00022955"/>
    </source>
</evidence>
<dbReference type="Gene3D" id="3.40.47.10">
    <property type="match status" value="1"/>
</dbReference>
<accession>A0A6G1SCT9</accession>
<keyword evidence="11" id="KW-0753">Steroid metabolism</keyword>
<keyword evidence="11" id="KW-0444">Lipid biosynthesis</keyword>
<comment type="function">
    <text evidence="8">This enzyme condenses acetyl-CoA with acetoacetyl-CoA to form HMG-CoA, which is the substrate for HMG-CoA reductase.</text>
</comment>
<keyword evidence="11" id="KW-0443">Lipid metabolism</keyword>
<keyword evidence="11" id="KW-1207">Sterol metabolism</keyword>
<dbReference type="GO" id="GO:0016126">
    <property type="term" value="P:sterol biosynthetic process"/>
    <property type="evidence" value="ECO:0007669"/>
    <property type="project" value="UniProtKB-KW"/>
</dbReference>
<keyword evidence="4 11" id="KW-0808">Transferase</keyword>
<dbReference type="GO" id="GO:0004421">
    <property type="term" value="F:hydroxymethylglutaryl-CoA synthase activity"/>
    <property type="evidence" value="ECO:0007669"/>
    <property type="project" value="UniProtKB-EC"/>
</dbReference>
<dbReference type="InterPro" id="IPR016039">
    <property type="entry name" value="Thiolase-like"/>
</dbReference>
<dbReference type="NCBIfam" id="TIGR01833">
    <property type="entry name" value="HMG-CoA-S_euk"/>
    <property type="match status" value="1"/>
</dbReference>
<evidence type="ECO:0000256" key="11">
    <source>
        <dbReference type="RuleBase" id="RU364071"/>
    </source>
</evidence>
<feature type="binding site" evidence="10">
    <location>
        <position position="288"/>
    </location>
    <ligand>
        <name>CoA</name>
        <dbReference type="ChEBI" id="CHEBI:57287"/>
    </ligand>
</feature>
<evidence type="ECO:0000259" key="12">
    <source>
        <dbReference type="Pfam" id="PF01154"/>
    </source>
</evidence>
<evidence type="ECO:0000256" key="8">
    <source>
        <dbReference type="ARBA" id="ARBA00056639"/>
    </source>
</evidence>
<dbReference type="AlphaFoldDB" id="A0A6G1SCT9"/>
<dbReference type="EC" id="2.3.3.10" evidence="3 11"/>
<keyword evidence="6 11" id="KW-0756">Sterol biosynthesis</keyword>
<dbReference type="UniPathway" id="UPA00058">
    <property type="reaction ID" value="UER00102"/>
</dbReference>
<feature type="domain" description="Hydroxymethylglutaryl-coenzyme A synthase C-terminal" evidence="13">
    <location>
        <begin position="210"/>
        <end position="513"/>
    </location>
</feature>
<evidence type="ECO:0000256" key="3">
    <source>
        <dbReference type="ARBA" id="ARBA00012978"/>
    </source>
</evidence>
<comment type="catalytic activity">
    <reaction evidence="7">
        <text>acetoacetyl-CoA + acetyl-CoA + H2O = (3S)-3-hydroxy-3-methylglutaryl-CoA + CoA + H(+)</text>
        <dbReference type="Rhea" id="RHEA:10188"/>
        <dbReference type="ChEBI" id="CHEBI:15377"/>
        <dbReference type="ChEBI" id="CHEBI:15378"/>
        <dbReference type="ChEBI" id="CHEBI:43074"/>
        <dbReference type="ChEBI" id="CHEBI:57286"/>
        <dbReference type="ChEBI" id="CHEBI:57287"/>
        <dbReference type="ChEBI" id="CHEBI:57288"/>
        <dbReference type="EC" id="2.3.3.10"/>
    </reaction>
    <physiologicalReaction direction="left-to-right" evidence="7">
        <dbReference type="Rhea" id="RHEA:10189"/>
    </physiologicalReaction>
</comment>
<comment type="function">
    <text evidence="11">Catalyzes the condensation of acetyl-CoA with acetoacetyl-CoA to form HMG-CoA.</text>
</comment>
<evidence type="ECO:0000256" key="10">
    <source>
        <dbReference type="PIRSR" id="PIRSR610122-2"/>
    </source>
</evidence>
<feature type="active site" description="Proton donor/acceptor" evidence="9">
    <location>
        <position position="117"/>
    </location>
</feature>
<name>A0A6G1SCT9_9ACAR</name>
<protein>
    <recommendedName>
        <fullName evidence="3 11">Hydroxymethylglutaryl-CoA synthase</fullName>
        <shortName evidence="11">HMG-CoA synthase</shortName>
        <ecNumber evidence="3 11">2.3.3.10</ecNumber>
    </recommendedName>
    <alternativeName>
        <fullName evidence="11">3-hydroxy-3-methylglutaryl coenzyme A synthase</fullName>
    </alternativeName>
</protein>
<feature type="domain" description="Hydroxymethylglutaryl-coenzyme A synthase N-terminal" evidence="12">
    <location>
        <begin position="37"/>
        <end position="208"/>
    </location>
</feature>
<evidence type="ECO:0000256" key="6">
    <source>
        <dbReference type="ARBA" id="ARBA00023011"/>
    </source>
</evidence>
<dbReference type="InterPro" id="IPR010122">
    <property type="entry name" value="HMG_CoA_synthase_euk"/>
</dbReference>
<reference evidence="14" key="1">
    <citation type="submission" date="2018-10" db="EMBL/GenBank/DDBJ databases">
        <title>Transcriptome assembly of Aceria tosichella (Wheat curl mite) Type 2.</title>
        <authorList>
            <person name="Scully E.D."/>
            <person name="Geib S.M."/>
            <person name="Palmer N.A."/>
            <person name="Gupta A.K."/>
            <person name="Sarath G."/>
            <person name="Tatineni S."/>
        </authorList>
    </citation>
    <scope>NUCLEOTIDE SEQUENCE</scope>
    <source>
        <strain evidence="14">LincolnNE</strain>
    </source>
</reference>
<evidence type="ECO:0000256" key="9">
    <source>
        <dbReference type="PIRSR" id="PIRSR610122-1"/>
    </source>
</evidence>
<dbReference type="CDD" id="cd00827">
    <property type="entry name" value="init_cond_enzymes"/>
    <property type="match status" value="1"/>
</dbReference>
<dbReference type="GO" id="GO:0010142">
    <property type="term" value="P:farnesyl diphosphate biosynthetic process, mevalonate pathway"/>
    <property type="evidence" value="ECO:0007669"/>
    <property type="project" value="InterPro"/>
</dbReference>
<comment type="similarity">
    <text evidence="2 11">Belongs to the thiolase-like superfamily. HMG-CoA synthase family.</text>
</comment>
<dbReference type="SUPFAM" id="SSF53901">
    <property type="entry name" value="Thiolase-like"/>
    <property type="match status" value="2"/>
</dbReference>
<evidence type="ECO:0000313" key="14">
    <source>
        <dbReference type="EMBL" id="MDE48218.1"/>
    </source>
</evidence>
<dbReference type="Pfam" id="PF01154">
    <property type="entry name" value="HMG_CoA_synt_N"/>
    <property type="match status" value="1"/>
</dbReference>
<feature type="active site" description="Proton donor/acceptor" evidence="9">
    <location>
        <position position="283"/>
    </location>
</feature>
<feature type="binding site" evidence="10">
    <location>
        <position position="292"/>
    </location>
    <ligand>
        <name>CoA</name>
        <dbReference type="ChEBI" id="CHEBI:57287"/>
    </ligand>
</feature>
<evidence type="ECO:0000256" key="7">
    <source>
        <dbReference type="ARBA" id="ARBA00049887"/>
    </source>
</evidence>
<dbReference type="GO" id="GO:0006084">
    <property type="term" value="P:acetyl-CoA metabolic process"/>
    <property type="evidence" value="ECO:0007669"/>
    <property type="project" value="InterPro"/>
</dbReference>